<dbReference type="GO" id="GO:0035361">
    <property type="term" value="C:Cul8-RING ubiquitin ligase complex"/>
    <property type="evidence" value="ECO:0007669"/>
    <property type="project" value="TreeGrafter"/>
</dbReference>
<protein>
    <recommendedName>
        <fullName evidence="2">BRCT domain-containing protein</fullName>
    </recommendedName>
</protein>
<evidence type="ECO:0000259" key="2">
    <source>
        <dbReference type="PROSITE" id="PS50172"/>
    </source>
</evidence>
<dbReference type="Gene3D" id="3.40.50.10190">
    <property type="entry name" value="BRCT domain"/>
    <property type="match status" value="2"/>
</dbReference>
<dbReference type="GO" id="GO:0005634">
    <property type="term" value="C:nucleus"/>
    <property type="evidence" value="ECO:0007669"/>
    <property type="project" value="TreeGrafter"/>
</dbReference>
<keyword evidence="4" id="KW-1185">Reference proteome</keyword>
<comment type="caution">
    <text evidence="3">The sequence shown here is derived from an EMBL/GenBank/DDBJ whole genome shotgun (WGS) entry which is preliminary data.</text>
</comment>
<dbReference type="PANTHER" id="PTHR47667:SF1">
    <property type="entry name" value="REGULATOR OF TY1 TRANSPOSITION PROTEIN 107"/>
    <property type="match status" value="1"/>
</dbReference>
<feature type="domain" description="BRCT" evidence="2">
    <location>
        <begin position="494"/>
        <end position="584"/>
    </location>
</feature>
<feature type="compositionally biased region" description="Low complexity" evidence="1">
    <location>
        <begin position="447"/>
        <end position="456"/>
    </location>
</feature>
<sequence>MRSQPGKVTPIQLSLDDTVLSHGLRGPNLLSDEGNLEFFNIDETRPESGSMAVLHTQNGFAFLEALTPDISVESLGRNFDSSSAHIGMKVRPTTSGNAPSTLQLLPGQSFYIGKTTLSLVPEEHRDLPIHSSDLPDSNFEIYNQQVSQISTPRQTARVGSTIMETPIPLGHYESEVPTPIFERVTEQAMSGRKESNKWPESPRKREVMRTVRDASGLCHSNSTPHFEKGDEKTTDAAMNELDRSSSQPVVKNEDEDVSPHEQGVVDLEDTEMVAADLRCECPEKSEPLSSLKSRVHPKGGSGSSDRAPTLEESKRLSSPVLRVLTAGEPEDLSQSPISVTLKHVSSSVAQVRPERGPEDSSSNPQLDDDLDDTPVRRSAKRSDFCQKKNLSPRSSKVPDPSANTEPHPRFANQRKQRSSIPSTEPQHVGAAIASNSRSRPANPPPSESSFNSSRPNARTPRFDGKTISASPSGSVEANSSMRSTRSTVRDEHNGSSSPNASIRIVFASSSSAGDSKPFLKFLSSKGVKKVQSMHDCTVLCVGKELKKTSKLILAVLLGKDIITDSWVTDSVKRDDLLSVEDYSARDLTKEAEWGISLDKAIDRGKRGFKVLQDQTIVFTPSVKKELGRNGFDELKEIVKCAGARGVSSALPKKTPEETSSTLVVATHDSTEVAELQALGWRAYAKDIISLSILRGKLDLGSDEFLIKEQKKESRKRKR</sequence>
<dbReference type="PANTHER" id="PTHR47667">
    <property type="entry name" value="REGULATOR OF TY1 TRANSPOSITION PROTEIN 107"/>
    <property type="match status" value="1"/>
</dbReference>
<dbReference type="InterPro" id="IPR001357">
    <property type="entry name" value="BRCT_dom"/>
</dbReference>
<feature type="region of interest" description="Disordered" evidence="1">
    <location>
        <begin position="240"/>
        <end position="268"/>
    </location>
</feature>
<dbReference type="InterPro" id="IPR036420">
    <property type="entry name" value="BRCT_dom_sf"/>
</dbReference>
<dbReference type="AlphaFoldDB" id="A0A8H3FKU9"/>
<dbReference type="PROSITE" id="PS50172">
    <property type="entry name" value="BRCT"/>
    <property type="match status" value="1"/>
</dbReference>
<evidence type="ECO:0000313" key="4">
    <source>
        <dbReference type="Proteomes" id="UP000664534"/>
    </source>
</evidence>
<reference evidence="3" key="1">
    <citation type="submission" date="2021-03" db="EMBL/GenBank/DDBJ databases">
        <authorList>
            <person name="Tagirdzhanova G."/>
        </authorList>
    </citation>
    <scope>NUCLEOTIDE SEQUENCE</scope>
</reference>
<accession>A0A8H3FKU9</accession>
<organism evidence="3 4">
    <name type="scientific">Imshaugia aleurites</name>
    <dbReference type="NCBI Taxonomy" id="172621"/>
    <lineage>
        <taxon>Eukaryota</taxon>
        <taxon>Fungi</taxon>
        <taxon>Dikarya</taxon>
        <taxon>Ascomycota</taxon>
        <taxon>Pezizomycotina</taxon>
        <taxon>Lecanoromycetes</taxon>
        <taxon>OSLEUM clade</taxon>
        <taxon>Lecanoromycetidae</taxon>
        <taxon>Lecanorales</taxon>
        <taxon>Lecanorineae</taxon>
        <taxon>Parmeliaceae</taxon>
        <taxon>Imshaugia</taxon>
    </lineage>
</organism>
<dbReference type="OrthoDB" id="342264at2759"/>
<dbReference type="GO" id="GO:0006302">
    <property type="term" value="P:double-strand break repair"/>
    <property type="evidence" value="ECO:0007669"/>
    <property type="project" value="TreeGrafter"/>
</dbReference>
<gene>
    <name evidence="3" type="ORF">IMSHALPRED_006960</name>
</gene>
<dbReference type="Proteomes" id="UP000664534">
    <property type="component" value="Unassembled WGS sequence"/>
</dbReference>
<name>A0A8H3FKU9_9LECA</name>
<dbReference type="Pfam" id="PF16770">
    <property type="entry name" value="RTT107_BRCT_5"/>
    <property type="match status" value="1"/>
</dbReference>
<feature type="region of interest" description="Disordered" evidence="1">
    <location>
        <begin position="283"/>
        <end position="499"/>
    </location>
</feature>
<evidence type="ECO:0000313" key="3">
    <source>
        <dbReference type="EMBL" id="CAF9926433.1"/>
    </source>
</evidence>
<feature type="compositionally biased region" description="Polar residues" evidence="1">
    <location>
        <begin position="467"/>
        <end position="486"/>
    </location>
</feature>
<feature type="compositionally biased region" description="Polar residues" evidence="1">
    <location>
        <begin position="332"/>
        <end position="349"/>
    </location>
</feature>
<dbReference type="GO" id="GO:1990683">
    <property type="term" value="P:DNA double-strand break attachment to nuclear envelope"/>
    <property type="evidence" value="ECO:0007669"/>
    <property type="project" value="TreeGrafter"/>
</dbReference>
<evidence type="ECO:0000256" key="1">
    <source>
        <dbReference type="SAM" id="MobiDB-lite"/>
    </source>
</evidence>
<feature type="region of interest" description="Disordered" evidence="1">
    <location>
        <begin position="188"/>
        <end position="207"/>
    </location>
</feature>
<dbReference type="SUPFAM" id="SSF52113">
    <property type="entry name" value="BRCT domain"/>
    <property type="match status" value="1"/>
</dbReference>
<dbReference type="EMBL" id="CAJPDT010000043">
    <property type="protein sequence ID" value="CAF9926433.1"/>
    <property type="molecule type" value="Genomic_DNA"/>
</dbReference>
<dbReference type="CDD" id="cd17744">
    <property type="entry name" value="BRCT_MDC1_rpt1"/>
    <property type="match status" value="1"/>
</dbReference>
<feature type="compositionally biased region" description="Basic and acidic residues" evidence="1">
    <location>
        <begin position="191"/>
        <end position="207"/>
    </location>
</feature>
<dbReference type="InterPro" id="IPR053036">
    <property type="entry name" value="CellCycle_DNARepair_Reg"/>
</dbReference>
<proteinExistence type="predicted"/>